<dbReference type="MEROPS" id="S01.B16"/>
<dbReference type="OrthoDB" id="60866at2759"/>
<dbReference type="OMA" id="ITECGMY"/>
<dbReference type="Gene3D" id="2.40.10.10">
    <property type="entry name" value="Trypsin-like serine proteases"/>
    <property type="match status" value="2"/>
</dbReference>
<dbReference type="GO" id="GO:0045087">
    <property type="term" value="P:innate immune response"/>
    <property type="evidence" value="ECO:0000318"/>
    <property type="project" value="GO_Central"/>
</dbReference>
<dbReference type="InterPro" id="IPR009003">
    <property type="entry name" value="Peptidase_S1_PA"/>
</dbReference>
<dbReference type="HOGENOM" id="CLU_006842_7_6_1"/>
<proteinExistence type="inferred from homology"/>
<dbReference type="GO" id="GO:0005615">
    <property type="term" value="C:extracellular space"/>
    <property type="evidence" value="ECO:0000318"/>
    <property type="project" value="GO_Central"/>
</dbReference>
<keyword evidence="4 6" id="KW-0720">Serine protease</keyword>
<dbReference type="PROSITE" id="PS50240">
    <property type="entry name" value="TRYPSIN_DOM"/>
    <property type="match status" value="1"/>
</dbReference>
<dbReference type="Proteomes" id="UP000007266">
    <property type="component" value="Linkage group 3"/>
</dbReference>
<dbReference type="InterPro" id="IPR033116">
    <property type="entry name" value="TRYPSIN_SER"/>
</dbReference>
<accession>D6WDH9</accession>
<feature type="chain" id="PRO_5003089489" evidence="7">
    <location>
        <begin position="19"/>
        <end position="274"/>
    </location>
</feature>
<evidence type="ECO:0000256" key="4">
    <source>
        <dbReference type="ARBA" id="ARBA00022825"/>
    </source>
</evidence>
<gene>
    <name evidence="9" type="primary">AUGUSTUS-3.0.2_02767</name>
    <name evidence="9" type="ORF">TcasGA2_TC002767</name>
</gene>
<evidence type="ECO:0000256" key="1">
    <source>
        <dbReference type="ARBA" id="ARBA00007664"/>
    </source>
</evidence>
<dbReference type="PANTHER" id="PTHR24276">
    <property type="entry name" value="POLYSERASE-RELATED"/>
    <property type="match status" value="1"/>
</dbReference>
<feature type="signal peptide" evidence="7">
    <location>
        <begin position="1"/>
        <end position="18"/>
    </location>
</feature>
<dbReference type="AlphaFoldDB" id="D6WDH9"/>
<protein>
    <submittedName>
        <fullName evidence="9">Serine protease P38</fullName>
    </submittedName>
</protein>
<dbReference type="InterPro" id="IPR001254">
    <property type="entry name" value="Trypsin_dom"/>
</dbReference>
<evidence type="ECO:0000259" key="8">
    <source>
        <dbReference type="PROSITE" id="PS50240"/>
    </source>
</evidence>
<reference evidence="9 10" key="2">
    <citation type="journal article" date="2010" name="Nucleic Acids Res.">
        <title>BeetleBase in 2010: revisions to provide comprehensive genomic information for Tribolium castaneum.</title>
        <authorList>
            <person name="Kim H.S."/>
            <person name="Murphy T."/>
            <person name="Xia J."/>
            <person name="Caragea D."/>
            <person name="Park Y."/>
            <person name="Beeman R.W."/>
            <person name="Lorenzen M.D."/>
            <person name="Butcher S."/>
            <person name="Manak J.R."/>
            <person name="Brown S.J."/>
        </authorList>
    </citation>
    <scope>GENOME REANNOTATION</scope>
    <source>
        <strain evidence="9 10">Georgia GA2</strain>
    </source>
</reference>
<dbReference type="KEGG" id="tca:655752"/>
<dbReference type="eggNOG" id="KOG3627">
    <property type="taxonomic scope" value="Eukaryota"/>
</dbReference>
<evidence type="ECO:0000313" key="10">
    <source>
        <dbReference type="Proteomes" id="UP000007266"/>
    </source>
</evidence>
<dbReference type="SUPFAM" id="SSF50494">
    <property type="entry name" value="Trypsin-like serine proteases"/>
    <property type="match status" value="1"/>
</dbReference>
<dbReference type="InterPro" id="IPR018114">
    <property type="entry name" value="TRYPSIN_HIS"/>
</dbReference>
<dbReference type="GO" id="GO:0006508">
    <property type="term" value="P:proteolysis"/>
    <property type="evidence" value="ECO:0007669"/>
    <property type="project" value="UniProtKB-KW"/>
</dbReference>
<feature type="domain" description="Peptidase S1" evidence="8">
    <location>
        <begin position="35"/>
        <end position="270"/>
    </location>
</feature>
<dbReference type="CDD" id="cd00190">
    <property type="entry name" value="Tryp_SPc"/>
    <property type="match status" value="1"/>
</dbReference>
<sequence>MARQAIFLAILAWGHCGATNLKRIQAHVAPSKLHIIGGDEVVPHSVPYQVGLKINGNAFCGGALISPNYVLTAAHCGKVIRSVDVILGAHNISNPSEDTQVTIAGSKIINHENYNSGNYRNDICLIQLSQPAPINDNIQVAKLPPSSDLDKSYFDETVTATGWGLIKDVPFPTTKDMSDVLTKVDVKVSNITECGMYYNDDEDTYVVDTNLCTSGYRNKGTCNGDSGGPLSLDGVLIGVTSFGTLLCEMCSPSVYTKVVNYLDWIAANSDVKTF</sequence>
<comment type="similarity">
    <text evidence="1">Belongs to the peptidase S1 family.</text>
</comment>
<evidence type="ECO:0000256" key="7">
    <source>
        <dbReference type="SAM" id="SignalP"/>
    </source>
</evidence>
<keyword evidence="5" id="KW-1015">Disulfide bond</keyword>
<dbReference type="EMBL" id="KQ971322">
    <property type="protein sequence ID" value="EFA01275.1"/>
    <property type="molecule type" value="Genomic_DNA"/>
</dbReference>
<keyword evidence="3 6" id="KW-0378">Hydrolase</keyword>
<dbReference type="PANTHER" id="PTHR24276:SF91">
    <property type="entry name" value="AT26814P-RELATED"/>
    <property type="match status" value="1"/>
</dbReference>
<dbReference type="PRINTS" id="PR00722">
    <property type="entry name" value="CHYMOTRYPSIN"/>
</dbReference>
<dbReference type="STRING" id="7070.D6WDH9"/>
<dbReference type="FunFam" id="2.40.10.10:FF:000005">
    <property type="entry name" value="Serine protease 37"/>
    <property type="match status" value="1"/>
</dbReference>
<dbReference type="GO" id="GO:0004252">
    <property type="term" value="F:serine-type endopeptidase activity"/>
    <property type="evidence" value="ECO:0007669"/>
    <property type="project" value="InterPro"/>
</dbReference>
<dbReference type="SMART" id="SM00020">
    <property type="entry name" value="Tryp_SPc"/>
    <property type="match status" value="1"/>
</dbReference>
<dbReference type="PhylomeDB" id="D6WDH9"/>
<dbReference type="InterPro" id="IPR001314">
    <property type="entry name" value="Peptidase_S1A"/>
</dbReference>
<organism evidence="9 10">
    <name type="scientific">Tribolium castaneum</name>
    <name type="common">Red flour beetle</name>
    <dbReference type="NCBI Taxonomy" id="7070"/>
    <lineage>
        <taxon>Eukaryota</taxon>
        <taxon>Metazoa</taxon>
        <taxon>Ecdysozoa</taxon>
        <taxon>Arthropoda</taxon>
        <taxon>Hexapoda</taxon>
        <taxon>Insecta</taxon>
        <taxon>Pterygota</taxon>
        <taxon>Neoptera</taxon>
        <taxon>Endopterygota</taxon>
        <taxon>Coleoptera</taxon>
        <taxon>Polyphaga</taxon>
        <taxon>Cucujiformia</taxon>
        <taxon>Tenebrionidae</taxon>
        <taxon>Tenebrionidae incertae sedis</taxon>
        <taxon>Tribolium</taxon>
    </lineage>
</organism>
<dbReference type="PROSITE" id="PS00134">
    <property type="entry name" value="TRYPSIN_HIS"/>
    <property type="match status" value="1"/>
</dbReference>
<evidence type="ECO:0000256" key="3">
    <source>
        <dbReference type="ARBA" id="ARBA00022801"/>
    </source>
</evidence>
<reference evidence="9 10" key="1">
    <citation type="journal article" date="2008" name="Nature">
        <title>The genome of the model beetle and pest Tribolium castaneum.</title>
        <authorList>
            <consortium name="Tribolium Genome Sequencing Consortium"/>
            <person name="Richards S."/>
            <person name="Gibbs R.A."/>
            <person name="Weinstock G.M."/>
            <person name="Brown S.J."/>
            <person name="Denell R."/>
            <person name="Beeman R.W."/>
            <person name="Gibbs R."/>
            <person name="Beeman R.W."/>
            <person name="Brown S.J."/>
            <person name="Bucher G."/>
            <person name="Friedrich M."/>
            <person name="Grimmelikhuijzen C.J."/>
            <person name="Klingler M."/>
            <person name="Lorenzen M."/>
            <person name="Richards S."/>
            <person name="Roth S."/>
            <person name="Schroder R."/>
            <person name="Tautz D."/>
            <person name="Zdobnov E.M."/>
            <person name="Muzny D."/>
            <person name="Gibbs R.A."/>
            <person name="Weinstock G.M."/>
            <person name="Attaway T."/>
            <person name="Bell S."/>
            <person name="Buhay C.J."/>
            <person name="Chandrabose M.N."/>
            <person name="Chavez D."/>
            <person name="Clerk-Blankenburg K.P."/>
            <person name="Cree A."/>
            <person name="Dao M."/>
            <person name="Davis C."/>
            <person name="Chacko J."/>
            <person name="Dinh H."/>
            <person name="Dugan-Rocha S."/>
            <person name="Fowler G."/>
            <person name="Garner T.T."/>
            <person name="Garnes J."/>
            <person name="Gnirke A."/>
            <person name="Hawes A."/>
            <person name="Hernandez J."/>
            <person name="Hines S."/>
            <person name="Holder M."/>
            <person name="Hume J."/>
            <person name="Jhangiani S.N."/>
            <person name="Joshi V."/>
            <person name="Khan Z.M."/>
            <person name="Jackson L."/>
            <person name="Kovar C."/>
            <person name="Kowis A."/>
            <person name="Lee S."/>
            <person name="Lewis L.R."/>
            <person name="Margolis J."/>
            <person name="Morgan M."/>
            <person name="Nazareth L.V."/>
            <person name="Nguyen N."/>
            <person name="Okwuonu G."/>
            <person name="Parker D."/>
            <person name="Richards S."/>
            <person name="Ruiz S.J."/>
            <person name="Santibanez J."/>
            <person name="Savard J."/>
            <person name="Scherer S.E."/>
            <person name="Schneider B."/>
            <person name="Sodergren E."/>
            <person name="Tautz D."/>
            <person name="Vattahil S."/>
            <person name="Villasana D."/>
            <person name="White C.S."/>
            <person name="Wright R."/>
            <person name="Park Y."/>
            <person name="Beeman R.W."/>
            <person name="Lord J."/>
            <person name="Oppert B."/>
            <person name="Lorenzen M."/>
            <person name="Brown S."/>
            <person name="Wang L."/>
            <person name="Savard J."/>
            <person name="Tautz D."/>
            <person name="Richards S."/>
            <person name="Weinstock G."/>
            <person name="Gibbs R.A."/>
            <person name="Liu Y."/>
            <person name="Worley K."/>
            <person name="Weinstock G."/>
            <person name="Elsik C.G."/>
            <person name="Reese J.T."/>
            <person name="Elhaik E."/>
            <person name="Landan G."/>
            <person name="Graur D."/>
            <person name="Arensburger P."/>
            <person name="Atkinson P."/>
            <person name="Beeman R.W."/>
            <person name="Beidler J."/>
            <person name="Brown S.J."/>
            <person name="Demuth J.P."/>
            <person name="Drury D.W."/>
            <person name="Du Y.Z."/>
            <person name="Fujiwara H."/>
            <person name="Lorenzen M."/>
            <person name="Maselli V."/>
            <person name="Osanai M."/>
            <person name="Park Y."/>
            <person name="Robertson H.M."/>
            <person name="Tu Z."/>
            <person name="Wang J.J."/>
            <person name="Wang S."/>
            <person name="Richards S."/>
            <person name="Song H."/>
            <person name="Zhang L."/>
            <person name="Sodergren E."/>
            <person name="Werner D."/>
            <person name="Stanke M."/>
            <person name="Morgenstern B."/>
            <person name="Solovyev V."/>
            <person name="Kosarev P."/>
            <person name="Brown G."/>
            <person name="Chen H.C."/>
            <person name="Ermolaeva O."/>
            <person name="Hlavina W."/>
            <person name="Kapustin Y."/>
            <person name="Kiryutin B."/>
            <person name="Kitts P."/>
            <person name="Maglott D."/>
            <person name="Pruitt K."/>
            <person name="Sapojnikov V."/>
            <person name="Souvorov A."/>
            <person name="Mackey A.J."/>
            <person name="Waterhouse R.M."/>
            <person name="Wyder S."/>
            <person name="Zdobnov E.M."/>
            <person name="Zdobnov E.M."/>
            <person name="Wyder S."/>
            <person name="Kriventseva E.V."/>
            <person name="Kadowaki T."/>
            <person name="Bork P."/>
            <person name="Aranda M."/>
            <person name="Bao R."/>
            <person name="Beermann A."/>
            <person name="Berns N."/>
            <person name="Bolognesi R."/>
            <person name="Bonneton F."/>
            <person name="Bopp D."/>
            <person name="Brown S.J."/>
            <person name="Bucher G."/>
            <person name="Butts T."/>
            <person name="Chaumot A."/>
            <person name="Denell R.E."/>
            <person name="Ferrier D.E."/>
            <person name="Friedrich M."/>
            <person name="Gordon C.M."/>
            <person name="Jindra M."/>
            <person name="Klingler M."/>
            <person name="Lan Q."/>
            <person name="Lattorff H.M."/>
            <person name="Laudet V."/>
            <person name="von Levetsow C."/>
            <person name="Liu Z."/>
            <person name="Lutz R."/>
            <person name="Lynch J.A."/>
            <person name="da Fonseca R.N."/>
            <person name="Posnien N."/>
            <person name="Reuter R."/>
            <person name="Roth S."/>
            <person name="Savard J."/>
            <person name="Schinko J.B."/>
            <person name="Schmitt C."/>
            <person name="Schoppmeier M."/>
            <person name="Schroder R."/>
            <person name="Shippy T.D."/>
            <person name="Simonnet F."/>
            <person name="Marques-Souza H."/>
            <person name="Tautz D."/>
            <person name="Tomoyasu Y."/>
            <person name="Trauner J."/>
            <person name="Van der Zee M."/>
            <person name="Vervoort M."/>
            <person name="Wittkopp N."/>
            <person name="Wimmer E.A."/>
            <person name="Yang X."/>
            <person name="Jones A.K."/>
            <person name="Sattelle D.B."/>
            <person name="Ebert P.R."/>
            <person name="Nelson D."/>
            <person name="Scott J.G."/>
            <person name="Beeman R.W."/>
            <person name="Muthukrishnan S."/>
            <person name="Kramer K.J."/>
            <person name="Arakane Y."/>
            <person name="Beeman R.W."/>
            <person name="Zhu Q."/>
            <person name="Hogenkamp D."/>
            <person name="Dixit R."/>
            <person name="Oppert B."/>
            <person name="Jiang H."/>
            <person name="Zou Z."/>
            <person name="Marshall J."/>
            <person name="Elpidina E."/>
            <person name="Vinokurov K."/>
            <person name="Oppert C."/>
            <person name="Zou Z."/>
            <person name="Evans J."/>
            <person name="Lu Z."/>
            <person name="Zhao P."/>
            <person name="Sumathipala N."/>
            <person name="Altincicek B."/>
            <person name="Vilcinskas A."/>
            <person name="Williams M."/>
            <person name="Hultmark D."/>
            <person name="Hetru C."/>
            <person name="Jiang H."/>
            <person name="Grimmelikhuijzen C.J."/>
            <person name="Hauser F."/>
            <person name="Cazzamali G."/>
            <person name="Williamson M."/>
            <person name="Park Y."/>
            <person name="Li B."/>
            <person name="Tanaka Y."/>
            <person name="Predel R."/>
            <person name="Neupert S."/>
            <person name="Schachtner J."/>
            <person name="Verleyen P."/>
            <person name="Raible F."/>
            <person name="Bork P."/>
            <person name="Friedrich M."/>
            <person name="Walden K.K."/>
            <person name="Robertson H.M."/>
            <person name="Angeli S."/>
            <person name="Foret S."/>
            <person name="Bucher G."/>
            <person name="Schuetz S."/>
            <person name="Maleszka R."/>
            <person name="Wimmer E.A."/>
            <person name="Beeman R.W."/>
            <person name="Lorenzen M."/>
            <person name="Tomoyasu Y."/>
            <person name="Miller S.C."/>
            <person name="Grossmann D."/>
            <person name="Bucher G."/>
        </authorList>
    </citation>
    <scope>NUCLEOTIDE SEQUENCE [LARGE SCALE GENOMIC DNA]</scope>
    <source>
        <strain evidence="9 10">Georgia GA2</strain>
    </source>
</reference>
<name>D6WDH9_TRICA</name>
<evidence type="ECO:0000256" key="6">
    <source>
        <dbReference type="RuleBase" id="RU363034"/>
    </source>
</evidence>
<dbReference type="InterPro" id="IPR050430">
    <property type="entry name" value="Peptidase_S1"/>
</dbReference>
<keyword evidence="7" id="KW-0732">Signal</keyword>
<evidence type="ECO:0000313" key="9">
    <source>
        <dbReference type="EMBL" id="EFA01275.1"/>
    </source>
</evidence>
<keyword evidence="2 6" id="KW-0645">Protease</keyword>
<dbReference type="Pfam" id="PF00089">
    <property type="entry name" value="Trypsin"/>
    <property type="match status" value="1"/>
</dbReference>
<evidence type="ECO:0000256" key="5">
    <source>
        <dbReference type="ARBA" id="ARBA00023157"/>
    </source>
</evidence>
<dbReference type="InParanoid" id="D6WDH9"/>
<dbReference type="PROSITE" id="PS00135">
    <property type="entry name" value="TRYPSIN_SER"/>
    <property type="match status" value="1"/>
</dbReference>
<dbReference type="InterPro" id="IPR043504">
    <property type="entry name" value="Peptidase_S1_PA_chymotrypsin"/>
</dbReference>
<evidence type="ECO:0000256" key="2">
    <source>
        <dbReference type="ARBA" id="ARBA00022670"/>
    </source>
</evidence>
<keyword evidence="10" id="KW-1185">Reference proteome</keyword>